<dbReference type="Proteomes" id="UP000029462">
    <property type="component" value="Unassembled WGS sequence"/>
</dbReference>
<dbReference type="EMBL" id="BBMZ01000036">
    <property type="protein sequence ID" value="GAL60348.1"/>
    <property type="molecule type" value="Genomic_DNA"/>
</dbReference>
<dbReference type="Gene3D" id="3.30.160.60">
    <property type="entry name" value="Classic Zinc Finger"/>
    <property type="match status" value="1"/>
</dbReference>
<evidence type="ECO:0000256" key="4">
    <source>
        <dbReference type="ARBA" id="ARBA00023172"/>
    </source>
</evidence>
<keyword evidence="2" id="KW-0229">DNA integration</keyword>
<dbReference type="OrthoDB" id="8781634at2"/>
<evidence type="ECO:0000259" key="6">
    <source>
        <dbReference type="PROSITE" id="PS51898"/>
    </source>
</evidence>
<dbReference type="AlphaFoldDB" id="A0A090V854"/>
<dbReference type="InterPro" id="IPR015094">
    <property type="entry name" value="Integrase_lambda-typ_DNA-bd_N"/>
</dbReference>
<evidence type="ECO:0000256" key="3">
    <source>
        <dbReference type="ARBA" id="ARBA00023125"/>
    </source>
</evidence>
<dbReference type="GO" id="GO:0006310">
    <property type="term" value="P:DNA recombination"/>
    <property type="evidence" value="ECO:0007669"/>
    <property type="project" value="UniProtKB-KW"/>
</dbReference>
<name>A0A090V854_PSEVU</name>
<evidence type="ECO:0000256" key="2">
    <source>
        <dbReference type="ARBA" id="ARBA00022908"/>
    </source>
</evidence>
<dbReference type="PROSITE" id="PS51898">
    <property type="entry name" value="TYR_RECOMBINASE"/>
    <property type="match status" value="1"/>
</dbReference>
<dbReference type="GO" id="GO:0003677">
    <property type="term" value="F:DNA binding"/>
    <property type="evidence" value="ECO:0007669"/>
    <property type="project" value="UniProtKB-UniRule"/>
</dbReference>
<feature type="domain" description="Core-binding (CB)" evidence="7">
    <location>
        <begin position="85"/>
        <end position="170"/>
    </location>
</feature>
<gene>
    <name evidence="8" type="ORF">EV102420_36_00230</name>
</gene>
<organism evidence="8 9">
    <name type="scientific">Pseudescherichia vulneris NBRC 102420</name>
    <dbReference type="NCBI Taxonomy" id="1115515"/>
    <lineage>
        <taxon>Bacteria</taxon>
        <taxon>Pseudomonadati</taxon>
        <taxon>Pseudomonadota</taxon>
        <taxon>Gammaproteobacteria</taxon>
        <taxon>Enterobacterales</taxon>
        <taxon>Enterobacteriaceae</taxon>
        <taxon>Pseudescherichia</taxon>
    </lineage>
</organism>
<keyword evidence="9" id="KW-1185">Reference proteome</keyword>
<evidence type="ECO:0000313" key="8">
    <source>
        <dbReference type="EMBL" id="GAL60348.1"/>
    </source>
</evidence>
<protein>
    <submittedName>
        <fullName evidence="8">Putative phage lambda integrase</fullName>
    </submittedName>
</protein>
<dbReference type="InterPro" id="IPR044068">
    <property type="entry name" value="CB"/>
</dbReference>
<dbReference type="Gene3D" id="1.10.443.10">
    <property type="entry name" value="Intergrase catalytic core"/>
    <property type="match status" value="1"/>
</dbReference>
<dbReference type="InterPro" id="IPR013762">
    <property type="entry name" value="Integrase-like_cat_sf"/>
</dbReference>
<comment type="similarity">
    <text evidence="1">Belongs to the 'phage' integrase family.</text>
</comment>
<evidence type="ECO:0000259" key="7">
    <source>
        <dbReference type="PROSITE" id="PS51900"/>
    </source>
</evidence>
<evidence type="ECO:0000313" key="9">
    <source>
        <dbReference type="Proteomes" id="UP000029462"/>
    </source>
</evidence>
<sequence>MAARPRNHRVDIPNLYCKLDKRNSKTYWQYRHPLTGQFIGFGTDQEAAKLAATELNRLLAQQEVAQSFALIDMVSHKKVNSKKSIRMRAWIERYLKIQEERLSNMEIKNNTLKSRRTCTNVLTERMPDIGIQEVTTKMLAAITDEYKARGKARMAQTLRSVWIDLFREAQHAGEVEPGYNPALATRKVVVRVSRSRLNLEMWKAIFEAASNMAPYVQNSMLLAVVTGQRRGDIAKMKFSDVWDGHLHVEQQKTGAKLAIPLSLRCEVLDITLAQVIKRCRDRVVSPWLLHHVTSSGNVKASDQVGENSLSVSFKLAIDSTGISVEDGKTMPTFHEQRSLSERLYEEQGINTQQLLGHSSDRMTAQYHNDRGLDWVKVKV</sequence>
<comment type="caution">
    <text evidence="8">The sequence shown here is derived from an EMBL/GenBank/DDBJ whole genome shotgun (WGS) entry which is preliminary data.</text>
</comment>
<keyword evidence="4" id="KW-0233">DNA recombination</keyword>
<dbReference type="Pfam" id="PF09003">
    <property type="entry name" value="Arm-DNA-bind_1"/>
    <property type="match status" value="1"/>
</dbReference>
<dbReference type="RefSeq" id="WP_042395661.1">
    <property type="nucleotide sequence ID" value="NZ_BBMZ01000036.1"/>
</dbReference>
<feature type="domain" description="Tyr recombinase" evidence="6">
    <location>
        <begin position="192"/>
        <end position="379"/>
    </location>
</feature>
<dbReference type="SUPFAM" id="SSF56349">
    <property type="entry name" value="DNA breaking-rejoining enzymes"/>
    <property type="match status" value="1"/>
</dbReference>
<dbReference type="Gene3D" id="1.10.150.130">
    <property type="match status" value="1"/>
</dbReference>
<dbReference type="InterPro" id="IPR011010">
    <property type="entry name" value="DNA_brk_join_enz"/>
</dbReference>
<accession>A0A090V854</accession>
<evidence type="ECO:0000256" key="5">
    <source>
        <dbReference type="PROSITE-ProRule" id="PRU01248"/>
    </source>
</evidence>
<dbReference type="InterPro" id="IPR010998">
    <property type="entry name" value="Integrase_recombinase_N"/>
</dbReference>
<dbReference type="STRING" id="1115515.EV102420_36_00230"/>
<dbReference type="GO" id="GO:0008907">
    <property type="term" value="F:integrase activity"/>
    <property type="evidence" value="ECO:0007669"/>
    <property type="project" value="InterPro"/>
</dbReference>
<dbReference type="InterPro" id="IPR002104">
    <property type="entry name" value="Integrase_catalytic"/>
</dbReference>
<proteinExistence type="inferred from homology"/>
<keyword evidence="3 5" id="KW-0238">DNA-binding</keyword>
<dbReference type="Pfam" id="PF00589">
    <property type="entry name" value="Phage_integrase"/>
    <property type="match status" value="1"/>
</dbReference>
<dbReference type="eggNOG" id="COG0582">
    <property type="taxonomic scope" value="Bacteria"/>
</dbReference>
<evidence type="ECO:0000256" key="1">
    <source>
        <dbReference type="ARBA" id="ARBA00008857"/>
    </source>
</evidence>
<reference evidence="8 9" key="1">
    <citation type="submission" date="2014-09" db="EMBL/GenBank/DDBJ databases">
        <title>Whole genome shotgun sequence of Escherichia vulneris NBRC 102420.</title>
        <authorList>
            <person name="Yoshida Y."/>
            <person name="Hosoyama A."/>
            <person name="Tsuchikane K."/>
            <person name="Ohji S."/>
            <person name="Ichikawa N."/>
            <person name="Kimura A."/>
            <person name="Yamazoe A."/>
            <person name="Ezaki T."/>
            <person name="Fujita N."/>
        </authorList>
    </citation>
    <scope>NUCLEOTIDE SEQUENCE [LARGE SCALE GENOMIC DNA]</scope>
    <source>
        <strain evidence="8 9">NBRC 102420</strain>
    </source>
</reference>
<dbReference type="PROSITE" id="PS51900">
    <property type="entry name" value="CB"/>
    <property type="match status" value="1"/>
</dbReference>